<name>A0A6A1WQ34_9ROSI</name>
<keyword evidence="3" id="KW-0611">Plant defense</keyword>
<accession>A0A6A1WQ34</accession>
<keyword evidence="2" id="KW-0547">Nucleotide-binding</keyword>
<dbReference type="AlphaFoldDB" id="A0A6A1WQ34"/>
<gene>
    <name evidence="7" type="ORF">CJ030_MR1G029366</name>
</gene>
<evidence type="ECO:0000256" key="4">
    <source>
        <dbReference type="ARBA" id="ARBA00022840"/>
    </source>
</evidence>
<dbReference type="PANTHER" id="PTHR36766">
    <property type="entry name" value="PLANT BROAD-SPECTRUM MILDEW RESISTANCE PROTEIN RPW8"/>
    <property type="match status" value="1"/>
</dbReference>
<reference evidence="7 8" key="1">
    <citation type="journal article" date="2019" name="Plant Biotechnol. J.">
        <title>The red bayberry genome and genetic basis of sex determination.</title>
        <authorList>
            <person name="Jia H.M."/>
            <person name="Jia H.J."/>
            <person name="Cai Q.L."/>
            <person name="Wang Y."/>
            <person name="Zhao H.B."/>
            <person name="Yang W.F."/>
            <person name="Wang G.Y."/>
            <person name="Li Y.H."/>
            <person name="Zhan D.L."/>
            <person name="Shen Y.T."/>
            <person name="Niu Q.F."/>
            <person name="Chang L."/>
            <person name="Qiu J."/>
            <person name="Zhao L."/>
            <person name="Xie H.B."/>
            <person name="Fu W.Y."/>
            <person name="Jin J."/>
            <person name="Li X.W."/>
            <person name="Jiao Y."/>
            <person name="Zhou C.C."/>
            <person name="Tu T."/>
            <person name="Chai C.Y."/>
            <person name="Gao J.L."/>
            <person name="Fan L.J."/>
            <person name="van de Weg E."/>
            <person name="Wang J.Y."/>
            <person name="Gao Z.S."/>
        </authorList>
    </citation>
    <scope>NUCLEOTIDE SEQUENCE [LARGE SCALE GENOMIC DNA]</scope>
    <source>
        <tissue evidence="7">Leaves</tissue>
    </source>
</reference>
<dbReference type="Proteomes" id="UP000516437">
    <property type="component" value="Chromosome 1"/>
</dbReference>
<sequence>MAEVASLLLSPLIEGFFEKVASREFVDFFRRRKLDEDLLNDMKIALLSVNGVLEDAEEKQVKSPRVKTWLDELKDAVYEAEDILDEIDTEALRSKLDAEFQTTVSKDVIGLKQGVGEKSSEKRPTSSLVDESGIFGRIEEKEIIESLLSDEVSGKGLCVITIVGMGGIGKTTLAQLVYDDNRIKEHFDLKAWVCVSNEFDVFEITKTILERVGSSTDSDRNNLDWLQFSLYILDVKRFESNCLNPLWISLLSRAISRLYNRTRTGMVSSLELELLSVSKVNNKHSNLLTTSRNRVLVANLDHREFLMALKLIDNQQDSCSGGKPGSQGIAAEVYNSNLSFTINLFKGATEENPINGNVGFLRVLCKNP</sequence>
<proteinExistence type="predicted"/>
<dbReference type="Gene3D" id="3.40.50.300">
    <property type="entry name" value="P-loop containing nucleotide triphosphate hydrolases"/>
    <property type="match status" value="1"/>
</dbReference>
<dbReference type="Pfam" id="PF18052">
    <property type="entry name" value="Rx_N"/>
    <property type="match status" value="1"/>
</dbReference>
<dbReference type="GO" id="GO:0006952">
    <property type="term" value="P:defense response"/>
    <property type="evidence" value="ECO:0007669"/>
    <property type="project" value="UniProtKB-KW"/>
</dbReference>
<dbReference type="Gene3D" id="1.20.5.4130">
    <property type="match status" value="1"/>
</dbReference>
<dbReference type="SUPFAM" id="SSF52540">
    <property type="entry name" value="P-loop containing nucleoside triphosphate hydrolases"/>
    <property type="match status" value="1"/>
</dbReference>
<dbReference type="OrthoDB" id="1432819at2759"/>
<dbReference type="InterPro" id="IPR002182">
    <property type="entry name" value="NB-ARC"/>
</dbReference>
<keyword evidence="8" id="KW-1185">Reference proteome</keyword>
<dbReference type="Pfam" id="PF00931">
    <property type="entry name" value="NB-ARC"/>
    <property type="match status" value="1"/>
</dbReference>
<dbReference type="EMBL" id="RXIC02000019">
    <property type="protein sequence ID" value="KAB1227264.1"/>
    <property type="molecule type" value="Genomic_DNA"/>
</dbReference>
<evidence type="ECO:0000256" key="1">
    <source>
        <dbReference type="ARBA" id="ARBA00022737"/>
    </source>
</evidence>
<comment type="caution">
    <text evidence="7">The sequence shown here is derived from an EMBL/GenBank/DDBJ whole genome shotgun (WGS) entry which is preliminary data.</text>
</comment>
<evidence type="ECO:0000313" key="8">
    <source>
        <dbReference type="Proteomes" id="UP000516437"/>
    </source>
</evidence>
<feature type="domain" description="Disease resistance N-terminal" evidence="6">
    <location>
        <begin position="9"/>
        <end position="99"/>
    </location>
</feature>
<feature type="domain" description="NB-ARC" evidence="5">
    <location>
        <begin position="142"/>
        <end position="221"/>
    </location>
</feature>
<evidence type="ECO:0000259" key="5">
    <source>
        <dbReference type="Pfam" id="PF00931"/>
    </source>
</evidence>
<dbReference type="InterPro" id="IPR027417">
    <property type="entry name" value="P-loop_NTPase"/>
</dbReference>
<keyword evidence="1" id="KW-0677">Repeat</keyword>
<protein>
    <submittedName>
        <fullName evidence="7">Putative disease resistance RPP13-like protein 1</fullName>
    </submittedName>
</protein>
<evidence type="ECO:0000259" key="6">
    <source>
        <dbReference type="Pfam" id="PF18052"/>
    </source>
</evidence>
<dbReference type="GO" id="GO:0005524">
    <property type="term" value="F:ATP binding"/>
    <property type="evidence" value="ECO:0007669"/>
    <property type="project" value="UniProtKB-KW"/>
</dbReference>
<evidence type="ECO:0000256" key="2">
    <source>
        <dbReference type="ARBA" id="ARBA00022741"/>
    </source>
</evidence>
<dbReference type="InterPro" id="IPR041118">
    <property type="entry name" value="Rx_N"/>
</dbReference>
<dbReference type="PANTHER" id="PTHR36766:SF40">
    <property type="entry name" value="DISEASE RESISTANCE PROTEIN RGA3"/>
    <property type="match status" value="1"/>
</dbReference>
<evidence type="ECO:0000313" key="7">
    <source>
        <dbReference type="EMBL" id="KAB1227264.1"/>
    </source>
</evidence>
<evidence type="ECO:0000256" key="3">
    <source>
        <dbReference type="ARBA" id="ARBA00022821"/>
    </source>
</evidence>
<dbReference type="GO" id="GO:0043531">
    <property type="term" value="F:ADP binding"/>
    <property type="evidence" value="ECO:0007669"/>
    <property type="project" value="InterPro"/>
</dbReference>
<organism evidence="7 8">
    <name type="scientific">Morella rubra</name>
    <name type="common">Chinese bayberry</name>
    <dbReference type="NCBI Taxonomy" id="262757"/>
    <lineage>
        <taxon>Eukaryota</taxon>
        <taxon>Viridiplantae</taxon>
        <taxon>Streptophyta</taxon>
        <taxon>Embryophyta</taxon>
        <taxon>Tracheophyta</taxon>
        <taxon>Spermatophyta</taxon>
        <taxon>Magnoliopsida</taxon>
        <taxon>eudicotyledons</taxon>
        <taxon>Gunneridae</taxon>
        <taxon>Pentapetalae</taxon>
        <taxon>rosids</taxon>
        <taxon>fabids</taxon>
        <taxon>Fagales</taxon>
        <taxon>Myricaceae</taxon>
        <taxon>Morella</taxon>
    </lineage>
</organism>
<keyword evidence="4" id="KW-0067">ATP-binding</keyword>